<gene>
    <name evidence="2" type="ORF">SISNIDRAFT_461002</name>
</gene>
<evidence type="ECO:0000259" key="1">
    <source>
        <dbReference type="Pfam" id="PF00117"/>
    </source>
</evidence>
<dbReference type="SUPFAM" id="SSF52317">
    <property type="entry name" value="Class I glutamine amidotransferase-like"/>
    <property type="match status" value="1"/>
</dbReference>
<evidence type="ECO:0000313" key="2">
    <source>
        <dbReference type="EMBL" id="KZS87381.1"/>
    </source>
</evidence>
<name>A0A164N5Q4_9AGAM</name>
<dbReference type="InterPro" id="IPR044992">
    <property type="entry name" value="ChyE-like"/>
</dbReference>
<dbReference type="GO" id="GO:0016740">
    <property type="term" value="F:transferase activity"/>
    <property type="evidence" value="ECO:0007669"/>
    <property type="project" value="UniProtKB-KW"/>
</dbReference>
<accession>A0A164N5Q4</accession>
<dbReference type="InterPro" id="IPR017926">
    <property type="entry name" value="GATASE"/>
</dbReference>
<keyword evidence="2" id="KW-0315">Glutamine amidotransferase</keyword>
<dbReference type="PANTHER" id="PTHR42695:SF5">
    <property type="entry name" value="GLUTAMINE AMIDOTRANSFERASE YLR126C-RELATED"/>
    <property type="match status" value="1"/>
</dbReference>
<dbReference type="Gene3D" id="3.40.50.880">
    <property type="match status" value="1"/>
</dbReference>
<dbReference type="GO" id="GO:0005634">
    <property type="term" value="C:nucleus"/>
    <property type="evidence" value="ECO:0007669"/>
    <property type="project" value="TreeGrafter"/>
</dbReference>
<keyword evidence="3" id="KW-1185">Reference proteome</keyword>
<dbReference type="STRING" id="1314777.A0A164N5Q4"/>
<organism evidence="2 3">
    <name type="scientific">Sistotremastrum niveocremeum HHB9708</name>
    <dbReference type="NCBI Taxonomy" id="1314777"/>
    <lineage>
        <taxon>Eukaryota</taxon>
        <taxon>Fungi</taxon>
        <taxon>Dikarya</taxon>
        <taxon>Basidiomycota</taxon>
        <taxon>Agaricomycotina</taxon>
        <taxon>Agaricomycetes</taxon>
        <taxon>Sistotremastrales</taxon>
        <taxon>Sistotremastraceae</taxon>
        <taxon>Sertulicium</taxon>
        <taxon>Sertulicium niveocremeum</taxon>
    </lineage>
</organism>
<dbReference type="Proteomes" id="UP000076722">
    <property type="component" value="Unassembled WGS sequence"/>
</dbReference>
<dbReference type="GO" id="GO:0005829">
    <property type="term" value="C:cytosol"/>
    <property type="evidence" value="ECO:0007669"/>
    <property type="project" value="TreeGrafter"/>
</dbReference>
<sequence>MAPVRIALLICDTPVPPVVRESGDYLQIYGDWLRNSLRTALGDTVVPESRFIMDGYDVVHKMEYPDLDQYEALVLTGSSASAYEPLEWITKLVNFMTDVVKSRPHLPIVALCLGHQIMARALGGSVAPNNGHWELGVYEMELNEVGREFFGVPVLKLQQVHRDHVPSLPPYPNIKLLGSTPLTPIHGFIVPREDASSTHIFTLQGHPEFTASIVQHIVHARGPNGTGVVDPATAEDALKRARLPHDGLGIIGTKALEVLGVL</sequence>
<dbReference type="CDD" id="cd01741">
    <property type="entry name" value="GATase1_1"/>
    <property type="match status" value="1"/>
</dbReference>
<dbReference type="PANTHER" id="PTHR42695">
    <property type="entry name" value="GLUTAMINE AMIDOTRANSFERASE YLR126C-RELATED"/>
    <property type="match status" value="1"/>
</dbReference>
<dbReference type="Pfam" id="PF00117">
    <property type="entry name" value="GATase"/>
    <property type="match status" value="1"/>
</dbReference>
<dbReference type="InterPro" id="IPR029062">
    <property type="entry name" value="Class_I_gatase-like"/>
</dbReference>
<dbReference type="PROSITE" id="PS51273">
    <property type="entry name" value="GATASE_TYPE_1"/>
    <property type="match status" value="1"/>
</dbReference>
<feature type="domain" description="Glutamine amidotransferase" evidence="1">
    <location>
        <begin position="67"/>
        <end position="212"/>
    </location>
</feature>
<evidence type="ECO:0000313" key="3">
    <source>
        <dbReference type="Proteomes" id="UP000076722"/>
    </source>
</evidence>
<reference evidence="2 3" key="1">
    <citation type="journal article" date="2016" name="Mol. Biol. Evol.">
        <title>Comparative Genomics of Early-Diverging Mushroom-Forming Fungi Provides Insights into the Origins of Lignocellulose Decay Capabilities.</title>
        <authorList>
            <person name="Nagy L.G."/>
            <person name="Riley R."/>
            <person name="Tritt A."/>
            <person name="Adam C."/>
            <person name="Daum C."/>
            <person name="Floudas D."/>
            <person name="Sun H."/>
            <person name="Yadav J.S."/>
            <person name="Pangilinan J."/>
            <person name="Larsson K.H."/>
            <person name="Matsuura K."/>
            <person name="Barry K."/>
            <person name="Labutti K."/>
            <person name="Kuo R."/>
            <person name="Ohm R.A."/>
            <person name="Bhattacharya S.S."/>
            <person name="Shirouzu T."/>
            <person name="Yoshinaga Y."/>
            <person name="Martin F.M."/>
            <person name="Grigoriev I.V."/>
            <person name="Hibbett D.S."/>
        </authorList>
    </citation>
    <scope>NUCLEOTIDE SEQUENCE [LARGE SCALE GENOMIC DNA]</scope>
    <source>
        <strain evidence="2 3">HHB9708</strain>
    </source>
</reference>
<protein>
    <submittedName>
        <fullName evidence="2">Class I glutamine amidotransferase-like protein</fullName>
    </submittedName>
</protein>
<dbReference type="EMBL" id="KV419451">
    <property type="protein sequence ID" value="KZS87381.1"/>
    <property type="molecule type" value="Genomic_DNA"/>
</dbReference>
<dbReference type="AlphaFoldDB" id="A0A164N5Q4"/>
<dbReference type="OrthoDB" id="92161at2759"/>
<proteinExistence type="predicted"/>
<keyword evidence="2" id="KW-0808">Transferase</keyword>